<gene>
    <name evidence="1" type="ORF">FIBSPDRAFT_867960</name>
</gene>
<proteinExistence type="predicted"/>
<name>A0A166DKX9_9AGAM</name>
<evidence type="ECO:0000313" key="1">
    <source>
        <dbReference type="EMBL" id="KZP14828.1"/>
    </source>
</evidence>
<reference evidence="1" key="1">
    <citation type="journal article" date="2016" name="Mol. Biol. Evol.">
        <title>Comparative Genomics of Early-Diverging Mushroom-Forming Fungi Provides Insights into the Origins of Lignocellulose Decay Capabilities.</title>
        <authorList>
            <person name="Nagy L.G."/>
            <person name="Riley R."/>
            <person name="Tritt A."/>
            <person name="Adam C."/>
            <person name="Daum C."/>
            <person name="Floudas D."/>
            <person name="Sun H."/>
            <person name="Yadav J.S."/>
            <person name="Pangilinan J."/>
            <person name="Larsson K.H."/>
            <person name="Matsuura K."/>
            <person name="Barry K."/>
            <person name="Labutti K."/>
            <person name="Kuo R."/>
            <person name="Ohm R.A."/>
            <person name="Bhattacharya S.S."/>
            <person name="Shirouzu T."/>
            <person name="Yoshinaga Y."/>
            <person name="Martin F.M."/>
            <person name="Grigoriev I.V."/>
            <person name="Hibbett D.S."/>
        </authorList>
    </citation>
    <scope>NUCLEOTIDE SEQUENCE [LARGE SCALE GENOMIC DNA]</scope>
    <source>
        <strain evidence="1">CBS 109695</strain>
    </source>
</reference>
<dbReference type="EMBL" id="KV417612">
    <property type="protein sequence ID" value="KZP14828.1"/>
    <property type="molecule type" value="Genomic_DNA"/>
</dbReference>
<protein>
    <submittedName>
        <fullName evidence="1">Uncharacterized protein</fullName>
    </submittedName>
</protein>
<accession>A0A166DKX9</accession>
<sequence>MSVPPYACALTSYFAAVALPDAADASGVLRGSILNLNVDETGLASPARATLVRFACSENISRSGLCTVSLRDCMVRKLR</sequence>
<organism evidence="1">
    <name type="scientific">Athelia psychrophila</name>
    <dbReference type="NCBI Taxonomy" id="1759441"/>
    <lineage>
        <taxon>Eukaryota</taxon>
        <taxon>Fungi</taxon>
        <taxon>Dikarya</taxon>
        <taxon>Basidiomycota</taxon>
        <taxon>Agaricomycotina</taxon>
        <taxon>Agaricomycetes</taxon>
        <taxon>Agaricomycetidae</taxon>
        <taxon>Atheliales</taxon>
        <taxon>Atheliaceae</taxon>
        <taxon>Athelia</taxon>
    </lineage>
</organism>
<dbReference type="AlphaFoldDB" id="A0A166DKX9"/>